<dbReference type="InterPro" id="IPR058594">
    <property type="entry name" value="PB1-like_dom_pln"/>
</dbReference>
<reference evidence="2" key="1">
    <citation type="journal article" date="2019" name="Sci. Rep.">
        <title>Draft genome of Tanacetum cinerariifolium, the natural source of mosquito coil.</title>
        <authorList>
            <person name="Yamashiro T."/>
            <person name="Shiraishi A."/>
            <person name="Satake H."/>
            <person name="Nakayama K."/>
        </authorList>
    </citation>
    <scope>NUCLEOTIDE SEQUENCE</scope>
</reference>
<accession>A0A6L2JQH1</accession>
<feature type="domain" description="PB1-like" evidence="1">
    <location>
        <begin position="22"/>
        <end position="81"/>
    </location>
</feature>
<proteinExistence type="predicted"/>
<evidence type="ECO:0000313" key="2">
    <source>
        <dbReference type="EMBL" id="GEU39321.1"/>
    </source>
</evidence>
<evidence type="ECO:0000259" key="1">
    <source>
        <dbReference type="Pfam" id="PF26130"/>
    </source>
</evidence>
<protein>
    <recommendedName>
        <fullName evidence="1">PB1-like domain-containing protein</fullName>
    </recommendedName>
</protein>
<sequence length="188" mass="21579">MVMEVVILVRYWSQGINYNAPNMFSIRIHHGGIFHKYPGRRYVDGYVDIFDMVDIDMFTVIAVNRMVLQLGYQDVRLLATLVRSFKLVEVYIEHGFTVVNSYQRPPPHVRATIEVHLLRVLFATMLHLGLCLNTILVHLVIKDVMRQLSFEETELDGEVGFDDVVGSGIDISGLSRNESFIVDDLDYT</sequence>
<gene>
    <name evidence="2" type="ORF">Tci_011299</name>
</gene>
<dbReference type="EMBL" id="BKCJ010001158">
    <property type="protein sequence ID" value="GEU39321.1"/>
    <property type="molecule type" value="Genomic_DNA"/>
</dbReference>
<dbReference type="Pfam" id="PF26130">
    <property type="entry name" value="PB1-like"/>
    <property type="match status" value="1"/>
</dbReference>
<organism evidence="2">
    <name type="scientific">Tanacetum cinerariifolium</name>
    <name type="common">Dalmatian daisy</name>
    <name type="synonym">Chrysanthemum cinerariifolium</name>
    <dbReference type="NCBI Taxonomy" id="118510"/>
    <lineage>
        <taxon>Eukaryota</taxon>
        <taxon>Viridiplantae</taxon>
        <taxon>Streptophyta</taxon>
        <taxon>Embryophyta</taxon>
        <taxon>Tracheophyta</taxon>
        <taxon>Spermatophyta</taxon>
        <taxon>Magnoliopsida</taxon>
        <taxon>eudicotyledons</taxon>
        <taxon>Gunneridae</taxon>
        <taxon>Pentapetalae</taxon>
        <taxon>asterids</taxon>
        <taxon>campanulids</taxon>
        <taxon>Asterales</taxon>
        <taxon>Asteraceae</taxon>
        <taxon>Asteroideae</taxon>
        <taxon>Anthemideae</taxon>
        <taxon>Anthemidinae</taxon>
        <taxon>Tanacetum</taxon>
    </lineage>
</organism>
<comment type="caution">
    <text evidence="2">The sequence shown here is derived from an EMBL/GenBank/DDBJ whole genome shotgun (WGS) entry which is preliminary data.</text>
</comment>
<dbReference type="AlphaFoldDB" id="A0A6L2JQH1"/>
<name>A0A6L2JQH1_TANCI</name>